<reference evidence="1 2" key="1">
    <citation type="journal article" date="2020" name="Microb. Ecol.">
        <title>Ecogenomics of the Marine Benthic Filamentous Cyanobacterium Adonisia.</title>
        <authorList>
            <person name="Walter J.M."/>
            <person name="Coutinho F.H."/>
            <person name="Leomil L."/>
            <person name="Hargreaves P.I."/>
            <person name="Campeao M.E."/>
            <person name="Vieira V.V."/>
            <person name="Silva B.S."/>
            <person name="Fistarol G.O."/>
            <person name="Salomon P.S."/>
            <person name="Sawabe T."/>
            <person name="Mino S."/>
            <person name="Hosokawa M."/>
            <person name="Miyashita H."/>
            <person name="Maruyama F."/>
            <person name="van Verk M.C."/>
            <person name="Dutilh B.E."/>
            <person name="Thompson C.C."/>
            <person name="Thompson F.L."/>
        </authorList>
    </citation>
    <scope>NUCLEOTIDE SEQUENCE [LARGE SCALE GENOMIC DNA]</scope>
    <source>
        <strain evidence="1 2">CCMR0082</strain>
    </source>
</reference>
<evidence type="ECO:0000313" key="2">
    <source>
        <dbReference type="Proteomes" id="UP000473574"/>
    </source>
</evidence>
<dbReference type="Proteomes" id="UP000473574">
    <property type="component" value="Unassembled WGS sequence"/>
</dbReference>
<proteinExistence type="predicted"/>
<dbReference type="EMBL" id="QZCE01000002">
    <property type="protein sequence ID" value="NEZ64076.1"/>
    <property type="molecule type" value="Genomic_DNA"/>
</dbReference>
<sequence length="63" mass="6961">MPMIVNLSLEGDRDAVNLGHFFGNVAINYRLFVSIAIANTAIPSYRLDRGILGVRQTLKDVLT</sequence>
<comment type="caution">
    <text evidence="1">The sequence shown here is derived from an EMBL/GenBank/DDBJ whole genome shotgun (WGS) entry which is preliminary data.</text>
</comment>
<name>A0A6M0S6R4_9CYAN</name>
<accession>A0A6M0S6R4</accession>
<evidence type="ECO:0000313" key="1">
    <source>
        <dbReference type="EMBL" id="NEZ64076.1"/>
    </source>
</evidence>
<organism evidence="1 2">
    <name type="scientific">Adonisia turfae CCMR0082</name>
    <dbReference type="NCBI Taxonomy" id="2304604"/>
    <lineage>
        <taxon>Bacteria</taxon>
        <taxon>Bacillati</taxon>
        <taxon>Cyanobacteriota</taxon>
        <taxon>Adonisia</taxon>
        <taxon>Adonisia turfae</taxon>
    </lineage>
</organism>
<dbReference type="AlphaFoldDB" id="A0A6M0S6R4"/>
<protein>
    <submittedName>
        <fullName evidence="1">Uncharacterized protein</fullName>
    </submittedName>
</protein>
<gene>
    <name evidence="1" type="ORF">D0962_14975</name>
</gene>